<dbReference type="GO" id="GO:0005524">
    <property type="term" value="F:ATP binding"/>
    <property type="evidence" value="ECO:0007669"/>
    <property type="project" value="UniProtKB-KW"/>
</dbReference>
<keyword evidence="8" id="KW-1185">Reference proteome</keyword>
<keyword evidence="4" id="KW-0418">Kinase</keyword>
<dbReference type="GO" id="GO:0004674">
    <property type="term" value="F:protein serine/threonine kinase activity"/>
    <property type="evidence" value="ECO:0007669"/>
    <property type="project" value="UniProtKB-KW"/>
</dbReference>
<sequence>MSSDGIIEIIVMDCDRPIAKAVVLLVGLKVRKRYFAMKCPQEGRNPQRDLNLDNVMLDIEGHIRLTDTAMCKTDMNREHDKASTFCGTSDYVALEVITDNSTSNTYQHSEFQIIIKGKLYSEAVAFRSLGVLLYEMPAGQWPFHGAVRIDQKRATCTSKITQHACCQMPSFRRRNYGQFFE</sequence>
<evidence type="ECO:0000313" key="8">
    <source>
        <dbReference type="Proteomes" id="UP000270296"/>
    </source>
</evidence>
<accession>A0A183J0J4</accession>
<evidence type="ECO:0000259" key="6">
    <source>
        <dbReference type="PROSITE" id="PS50011"/>
    </source>
</evidence>
<protein>
    <submittedName>
        <fullName evidence="9">Protein kinase domain-containing protein</fullName>
    </submittedName>
</protein>
<evidence type="ECO:0000313" key="7">
    <source>
        <dbReference type="EMBL" id="VDP22906.1"/>
    </source>
</evidence>
<dbReference type="InterPro" id="IPR011009">
    <property type="entry name" value="Kinase-like_dom_sf"/>
</dbReference>
<gene>
    <name evidence="7" type="ORF">SBAD_LOCUS9392</name>
</gene>
<dbReference type="InterPro" id="IPR000719">
    <property type="entry name" value="Prot_kinase_dom"/>
</dbReference>
<dbReference type="WBParaSite" id="SBAD_0000973401-mRNA-1">
    <property type="protein sequence ID" value="SBAD_0000973401-mRNA-1"/>
    <property type="gene ID" value="SBAD_0000973401"/>
</dbReference>
<evidence type="ECO:0000256" key="5">
    <source>
        <dbReference type="ARBA" id="ARBA00022840"/>
    </source>
</evidence>
<dbReference type="PROSITE" id="PS50011">
    <property type="entry name" value="PROTEIN_KINASE_DOM"/>
    <property type="match status" value="1"/>
</dbReference>
<evidence type="ECO:0000256" key="4">
    <source>
        <dbReference type="ARBA" id="ARBA00022777"/>
    </source>
</evidence>
<dbReference type="SUPFAM" id="SSF56112">
    <property type="entry name" value="Protein kinase-like (PK-like)"/>
    <property type="match status" value="1"/>
</dbReference>
<feature type="domain" description="Protein kinase" evidence="6">
    <location>
        <begin position="1"/>
        <end position="181"/>
    </location>
</feature>
<dbReference type="PANTHER" id="PTHR24351">
    <property type="entry name" value="RIBOSOMAL PROTEIN S6 KINASE"/>
    <property type="match status" value="1"/>
</dbReference>
<evidence type="ECO:0000313" key="9">
    <source>
        <dbReference type="WBParaSite" id="SBAD_0000973401-mRNA-1"/>
    </source>
</evidence>
<keyword evidence="3" id="KW-0547">Nucleotide-binding</keyword>
<keyword evidence="1" id="KW-0723">Serine/threonine-protein kinase</keyword>
<dbReference type="OrthoDB" id="63267at2759"/>
<keyword evidence="5" id="KW-0067">ATP-binding</keyword>
<dbReference type="EMBL" id="UZAM01012662">
    <property type="protein sequence ID" value="VDP22906.1"/>
    <property type="molecule type" value="Genomic_DNA"/>
</dbReference>
<evidence type="ECO:0000256" key="1">
    <source>
        <dbReference type="ARBA" id="ARBA00022527"/>
    </source>
</evidence>
<keyword evidence="2" id="KW-0808">Transferase</keyword>
<evidence type="ECO:0000256" key="2">
    <source>
        <dbReference type="ARBA" id="ARBA00022679"/>
    </source>
</evidence>
<dbReference type="Pfam" id="PF00069">
    <property type="entry name" value="Pkinase"/>
    <property type="match status" value="1"/>
</dbReference>
<dbReference type="Gene3D" id="1.10.510.10">
    <property type="entry name" value="Transferase(Phosphotransferase) domain 1"/>
    <property type="match status" value="1"/>
</dbReference>
<dbReference type="AlphaFoldDB" id="A0A183J0J4"/>
<evidence type="ECO:0000256" key="3">
    <source>
        <dbReference type="ARBA" id="ARBA00022741"/>
    </source>
</evidence>
<name>A0A183J0J4_9BILA</name>
<organism evidence="9">
    <name type="scientific">Soboliphyme baturini</name>
    <dbReference type="NCBI Taxonomy" id="241478"/>
    <lineage>
        <taxon>Eukaryota</taxon>
        <taxon>Metazoa</taxon>
        <taxon>Ecdysozoa</taxon>
        <taxon>Nematoda</taxon>
        <taxon>Enoplea</taxon>
        <taxon>Dorylaimia</taxon>
        <taxon>Dioctophymatida</taxon>
        <taxon>Dioctophymatoidea</taxon>
        <taxon>Soboliphymatidae</taxon>
        <taxon>Soboliphyme</taxon>
    </lineage>
</organism>
<reference evidence="9" key="1">
    <citation type="submission" date="2016-06" db="UniProtKB">
        <authorList>
            <consortium name="WormBaseParasite"/>
        </authorList>
    </citation>
    <scope>IDENTIFICATION</scope>
</reference>
<dbReference type="Proteomes" id="UP000270296">
    <property type="component" value="Unassembled WGS sequence"/>
</dbReference>
<proteinExistence type="predicted"/>
<reference evidence="7 8" key="2">
    <citation type="submission" date="2018-11" db="EMBL/GenBank/DDBJ databases">
        <authorList>
            <consortium name="Pathogen Informatics"/>
        </authorList>
    </citation>
    <scope>NUCLEOTIDE SEQUENCE [LARGE SCALE GENOMIC DNA]</scope>
</reference>